<protein>
    <submittedName>
        <fullName evidence="1">Uncharacterized protein</fullName>
    </submittedName>
</protein>
<proteinExistence type="predicted"/>
<dbReference type="OrthoDB" id="580741at2"/>
<keyword evidence="2" id="KW-1185">Reference proteome</keyword>
<gene>
    <name evidence="1" type="ORF">FOF46_11140</name>
</gene>
<dbReference type="EMBL" id="VLNR01000019">
    <property type="protein sequence ID" value="TSE08849.1"/>
    <property type="molecule type" value="Genomic_DNA"/>
</dbReference>
<organism evidence="1 2">
    <name type="scientific">Aquimarina algiphila</name>
    <dbReference type="NCBI Taxonomy" id="2047982"/>
    <lineage>
        <taxon>Bacteria</taxon>
        <taxon>Pseudomonadati</taxon>
        <taxon>Bacteroidota</taxon>
        <taxon>Flavobacteriia</taxon>
        <taxon>Flavobacteriales</taxon>
        <taxon>Flavobacteriaceae</taxon>
        <taxon>Aquimarina</taxon>
    </lineage>
</organism>
<reference evidence="1 2" key="1">
    <citation type="submission" date="2019-07" db="EMBL/GenBank/DDBJ databases">
        <title>The draft genome sequence of Aquimarina algiphila M91.</title>
        <authorList>
            <person name="Meng X."/>
        </authorList>
    </citation>
    <scope>NUCLEOTIDE SEQUENCE [LARGE SCALE GENOMIC DNA]</scope>
    <source>
        <strain evidence="1 2">M91</strain>
    </source>
</reference>
<dbReference type="Proteomes" id="UP000318833">
    <property type="component" value="Unassembled WGS sequence"/>
</dbReference>
<evidence type="ECO:0000313" key="2">
    <source>
        <dbReference type="Proteomes" id="UP000318833"/>
    </source>
</evidence>
<sequence>MAFFNATLNDQLYVAETTDTDQGFAAFLLPQPPSNQLEGYDISQALTDSTLNGSFILSAYTPDLETKEKTDEFVKEALKLLGTGRYIIWILDITDFSYIENTIFMTIAGDGSSIIKGVPIPLVHNISLQIQSGMKLTATDDSISLGIKDGSAKILFVGPDAPDSNITYAIEGNIPLTGKYRGDINFSSFIERGSLSNDFNWGFQMLIPLENNPNQTAKSEYFPFASGQFPSTTDQIGFDIFIDPTDVFNQAFNRIDSHSIIEQYNSRRTVFNFTGTNKDQSETVLNAFYFTTLGSTIQLIPVGNNNNGSLQARLTFTNGELYSANAHQKHFAPEGDFIVTIDGASSDTAIPLQCGLQGTEFFNVQPRVNGNMGDRLRFITNQPAYAPVYPLPISSPVTAPVDPNASLLNTNYQTSWCTITPGDQNNTPSYVAQPKGSALFSNTQIAASTLLEHSTPNFTFESNDAVLFPMLPYAAIQPDDGNEGFSKTEIENFEKLFVSQIRKQNINSILIDAQIKAKQEYLKSTDAASDIGNNVTTPSGLIANLLGSNNNPIWNAIYLAQNQKTSQSSFEKMYFEDPVEDLVQAFQTSDLFLVVTNNEKLGTTDVDATGAKFHNKMFIGDWTMEANTGTENKYNDYNNIIIVKGKKGKLYDPNDIENSLVTNWQKWTAKDTFAAPSTLDNNGTLLPPDDAQLVIVSQWIQSYFEDAYNQTDTAYFGNFNTIAQDENWTGILVLRMDISGLPDNLTGILSGVRDPAGFRAHHLGINITPVEKGSNGPEINNPSSMFGLIYYNDPDFIQQESPQPIQPNLSETYDFVLLNLKVLFENTAVKSFQSYAQLTTNNYFGTPVDHMGTGGNKYNTMILKGSLQFKGNEALYSLNTDGVNTFYFDNPAINKIEISNVNFSTLQNDPSGNIISNFSINGYWDFKELMIPASDDDPATDFDILSFGNVEGADVSNKGLIFNNLLINMVSPPYVPGQTEQLPKTMTFVTSQITFDQGRSTPRSNSIYVNFALNLQGLTQGSSDSPPSQNGYLTVITDLKVSPIDGSSWVGLTYKLNMGTPGELAGNVGLTSTLLIAWNPTATNDGSAPAVLMGITLPGTGGGAKLISLQTVLKLSIGQIRLTYDTNKSSFLLMFTEIALKFLGLLKIPPNGSSLFYLFGNPKSNGKASGLGWYAMYNKDSK</sequence>
<comment type="caution">
    <text evidence="1">The sequence shown here is derived from an EMBL/GenBank/DDBJ whole genome shotgun (WGS) entry which is preliminary data.</text>
</comment>
<accession>A0A554VL57</accession>
<name>A0A554VL57_9FLAO</name>
<dbReference type="RefSeq" id="WP_143916507.1">
    <property type="nucleotide sequence ID" value="NZ_CANMIK010000010.1"/>
</dbReference>
<evidence type="ECO:0000313" key="1">
    <source>
        <dbReference type="EMBL" id="TSE08849.1"/>
    </source>
</evidence>
<dbReference type="AlphaFoldDB" id="A0A554VL57"/>